<keyword evidence="3 6" id="KW-0731">Sigma factor</keyword>
<dbReference type="InterPro" id="IPR007627">
    <property type="entry name" value="RNA_pol_sigma70_r2"/>
</dbReference>
<comment type="similarity">
    <text evidence="1 6">Belongs to the sigma-70 factor family. ECF subfamily.</text>
</comment>
<dbReference type="InterPro" id="IPR013249">
    <property type="entry name" value="RNA_pol_sigma70_r4_t2"/>
</dbReference>
<dbReference type="InterPro" id="IPR039425">
    <property type="entry name" value="RNA_pol_sigma-70-like"/>
</dbReference>
<dbReference type="NCBIfam" id="TIGR02937">
    <property type="entry name" value="sigma70-ECF"/>
    <property type="match status" value="1"/>
</dbReference>
<dbReference type="PANTHER" id="PTHR43133">
    <property type="entry name" value="RNA POLYMERASE ECF-TYPE SIGMA FACTO"/>
    <property type="match status" value="1"/>
</dbReference>
<dbReference type="PROSITE" id="PS01063">
    <property type="entry name" value="SIGMA70_ECF"/>
    <property type="match status" value="1"/>
</dbReference>
<evidence type="ECO:0000256" key="1">
    <source>
        <dbReference type="ARBA" id="ARBA00010641"/>
    </source>
</evidence>
<dbReference type="SUPFAM" id="SSF88946">
    <property type="entry name" value="Sigma2 domain of RNA polymerase sigma factors"/>
    <property type="match status" value="1"/>
</dbReference>
<dbReference type="Gene3D" id="1.10.10.10">
    <property type="entry name" value="Winged helix-like DNA-binding domain superfamily/Winged helix DNA-binding domain"/>
    <property type="match status" value="1"/>
</dbReference>
<feature type="compositionally biased region" description="Basic and acidic residues" evidence="7">
    <location>
        <begin position="23"/>
        <end position="56"/>
    </location>
</feature>
<keyword evidence="5 6" id="KW-0804">Transcription</keyword>
<keyword evidence="11" id="KW-1185">Reference proteome</keyword>
<dbReference type="InterPro" id="IPR014284">
    <property type="entry name" value="RNA_pol_sigma-70_dom"/>
</dbReference>
<keyword evidence="4 6" id="KW-0238">DNA-binding</keyword>
<dbReference type="InterPro" id="IPR013325">
    <property type="entry name" value="RNA_pol_sigma_r2"/>
</dbReference>
<gene>
    <name evidence="10" type="ORF">GCM10010517_31890</name>
</gene>
<evidence type="ECO:0000259" key="8">
    <source>
        <dbReference type="Pfam" id="PF04542"/>
    </source>
</evidence>
<dbReference type="InterPro" id="IPR013324">
    <property type="entry name" value="RNA_pol_sigma_r3/r4-like"/>
</dbReference>
<feature type="region of interest" description="Disordered" evidence="7">
    <location>
        <begin position="141"/>
        <end position="161"/>
    </location>
</feature>
<keyword evidence="2 6" id="KW-0805">Transcription regulation</keyword>
<evidence type="ECO:0000313" key="11">
    <source>
        <dbReference type="Proteomes" id="UP001500831"/>
    </source>
</evidence>
<accession>A0ABP6ID37</accession>
<evidence type="ECO:0000313" key="10">
    <source>
        <dbReference type="EMBL" id="GAA2871586.1"/>
    </source>
</evidence>
<protein>
    <recommendedName>
        <fullName evidence="6">RNA polymerase sigma factor</fullName>
    </recommendedName>
</protein>
<feature type="domain" description="RNA polymerase sigma factor 70 region 4 type 2" evidence="9">
    <location>
        <begin position="168"/>
        <end position="219"/>
    </location>
</feature>
<dbReference type="InterPro" id="IPR036388">
    <property type="entry name" value="WH-like_DNA-bd_sf"/>
</dbReference>
<evidence type="ECO:0000256" key="2">
    <source>
        <dbReference type="ARBA" id="ARBA00023015"/>
    </source>
</evidence>
<feature type="domain" description="RNA polymerase sigma-70 region 2" evidence="8">
    <location>
        <begin position="76"/>
        <end position="139"/>
    </location>
</feature>
<proteinExistence type="inferred from homology"/>
<evidence type="ECO:0000256" key="7">
    <source>
        <dbReference type="SAM" id="MobiDB-lite"/>
    </source>
</evidence>
<dbReference type="PANTHER" id="PTHR43133:SF8">
    <property type="entry name" value="RNA POLYMERASE SIGMA FACTOR HI_1459-RELATED"/>
    <property type="match status" value="1"/>
</dbReference>
<dbReference type="Proteomes" id="UP001500831">
    <property type="component" value="Unassembled WGS sequence"/>
</dbReference>
<dbReference type="Gene3D" id="1.10.1740.10">
    <property type="match status" value="1"/>
</dbReference>
<evidence type="ECO:0000256" key="3">
    <source>
        <dbReference type="ARBA" id="ARBA00023082"/>
    </source>
</evidence>
<name>A0ABP6ID37_9ACTN</name>
<evidence type="ECO:0000256" key="4">
    <source>
        <dbReference type="ARBA" id="ARBA00023125"/>
    </source>
</evidence>
<comment type="caution">
    <text evidence="10">The sequence shown here is derived from an EMBL/GenBank/DDBJ whole genome shotgun (WGS) entry which is preliminary data.</text>
</comment>
<organism evidence="10 11">
    <name type="scientific">Streptosporangium fragile</name>
    <dbReference type="NCBI Taxonomy" id="46186"/>
    <lineage>
        <taxon>Bacteria</taxon>
        <taxon>Bacillati</taxon>
        <taxon>Actinomycetota</taxon>
        <taxon>Actinomycetes</taxon>
        <taxon>Streptosporangiales</taxon>
        <taxon>Streptosporangiaceae</taxon>
        <taxon>Streptosporangium</taxon>
    </lineage>
</organism>
<dbReference type="InterPro" id="IPR000838">
    <property type="entry name" value="RNA_pol_sigma70_ECF_CS"/>
</dbReference>
<sequence length="228" mass="25364">METMASRRDGGGRLWRLGVRKRKNDDARARSGDVPGRERAREGPREEPETGTRARADDARVLARIARGDTRALTELYERYAGPLFAFLYRLAGDRGTAEEILQDTLLAVWRSADTYQGRSAVSTWLFGVARRQAHNRLRAVPPPLTAEPSDRADLAPGPEELATGGDRVQKALARLPLAQREVVVLAFLDDLDHRQIAEVLGVPVGTVKSRLHHARATLRECIDERMA</sequence>
<dbReference type="SUPFAM" id="SSF88659">
    <property type="entry name" value="Sigma3 and sigma4 domains of RNA polymerase sigma factors"/>
    <property type="match status" value="1"/>
</dbReference>
<reference evidence="11" key="1">
    <citation type="journal article" date="2019" name="Int. J. Syst. Evol. Microbiol.">
        <title>The Global Catalogue of Microorganisms (GCM) 10K type strain sequencing project: providing services to taxonomists for standard genome sequencing and annotation.</title>
        <authorList>
            <consortium name="The Broad Institute Genomics Platform"/>
            <consortium name="The Broad Institute Genome Sequencing Center for Infectious Disease"/>
            <person name="Wu L."/>
            <person name="Ma J."/>
        </authorList>
    </citation>
    <scope>NUCLEOTIDE SEQUENCE [LARGE SCALE GENOMIC DNA]</scope>
    <source>
        <strain evidence="11">JCM 6242</strain>
    </source>
</reference>
<evidence type="ECO:0000259" key="9">
    <source>
        <dbReference type="Pfam" id="PF08281"/>
    </source>
</evidence>
<feature type="compositionally biased region" description="Basic and acidic residues" evidence="7">
    <location>
        <begin position="1"/>
        <end position="11"/>
    </location>
</feature>
<evidence type="ECO:0000256" key="6">
    <source>
        <dbReference type="RuleBase" id="RU000716"/>
    </source>
</evidence>
<dbReference type="Pfam" id="PF04542">
    <property type="entry name" value="Sigma70_r2"/>
    <property type="match status" value="1"/>
</dbReference>
<feature type="region of interest" description="Disordered" evidence="7">
    <location>
        <begin position="1"/>
        <end position="56"/>
    </location>
</feature>
<evidence type="ECO:0000256" key="5">
    <source>
        <dbReference type="ARBA" id="ARBA00023163"/>
    </source>
</evidence>
<dbReference type="EMBL" id="BAAAVI010000020">
    <property type="protein sequence ID" value="GAA2871586.1"/>
    <property type="molecule type" value="Genomic_DNA"/>
</dbReference>
<dbReference type="CDD" id="cd06171">
    <property type="entry name" value="Sigma70_r4"/>
    <property type="match status" value="1"/>
</dbReference>
<dbReference type="Pfam" id="PF08281">
    <property type="entry name" value="Sigma70_r4_2"/>
    <property type="match status" value="1"/>
</dbReference>